<name>A0A3S4ZUQ0_9PLAT</name>
<sequence length="119" mass="13179">MTGSRARKKSFVPQLQTNDTVDAGTEAPFVFDMLLGRLCRLVGMRSETGSNVGHIECEIPTNEADRDSRASDGAGKHGLSHFTSFKCALSRHHPSRGKLRGVMSVTCRDMEMRWRQVIG</sequence>
<evidence type="ECO:0000313" key="2">
    <source>
        <dbReference type="Proteomes" id="UP000784294"/>
    </source>
</evidence>
<gene>
    <name evidence="1" type="ORF">PXEA_LOCUS5892</name>
</gene>
<keyword evidence="2" id="KW-1185">Reference proteome</keyword>
<dbReference type="Proteomes" id="UP000784294">
    <property type="component" value="Unassembled WGS sequence"/>
</dbReference>
<protein>
    <submittedName>
        <fullName evidence="1">Uncharacterized protein</fullName>
    </submittedName>
</protein>
<dbReference type="EMBL" id="CAAALY010014802">
    <property type="protein sequence ID" value="VEL12452.1"/>
    <property type="molecule type" value="Genomic_DNA"/>
</dbReference>
<evidence type="ECO:0000313" key="1">
    <source>
        <dbReference type="EMBL" id="VEL12452.1"/>
    </source>
</evidence>
<dbReference type="AlphaFoldDB" id="A0A3S4ZUQ0"/>
<proteinExistence type="predicted"/>
<organism evidence="1 2">
    <name type="scientific">Protopolystoma xenopodis</name>
    <dbReference type="NCBI Taxonomy" id="117903"/>
    <lineage>
        <taxon>Eukaryota</taxon>
        <taxon>Metazoa</taxon>
        <taxon>Spiralia</taxon>
        <taxon>Lophotrochozoa</taxon>
        <taxon>Platyhelminthes</taxon>
        <taxon>Monogenea</taxon>
        <taxon>Polyopisthocotylea</taxon>
        <taxon>Polystomatidea</taxon>
        <taxon>Polystomatidae</taxon>
        <taxon>Protopolystoma</taxon>
    </lineage>
</organism>
<accession>A0A3S4ZUQ0</accession>
<reference evidence="1" key="1">
    <citation type="submission" date="2018-11" db="EMBL/GenBank/DDBJ databases">
        <authorList>
            <consortium name="Pathogen Informatics"/>
        </authorList>
    </citation>
    <scope>NUCLEOTIDE SEQUENCE</scope>
</reference>
<comment type="caution">
    <text evidence="1">The sequence shown here is derived from an EMBL/GenBank/DDBJ whole genome shotgun (WGS) entry which is preliminary data.</text>
</comment>